<evidence type="ECO:0000313" key="7">
    <source>
        <dbReference type="Proteomes" id="UP000717585"/>
    </source>
</evidence>
<keyword evidence="3 6" id="KW-0418">Kinase</keyword>
<keyword evidence="4" id="KW-0067">ATP-binding</keyword>
<dbReference type="InterPro" id="IPR008271">
    <property type="entry name" value="Ser/Thr_kinase_AS"/>
</dbReference>
<evidence type="ECO:0000313" key="6">
    <source>
        <dbReference type="EMBL" id="KAG9392217.1"/>
    </source>
</evidence>
<dbReference type="EMBL" id="JAHDYR010000038">
    <property type="protein sequence ID" value="KAG9392217.1"/>
    <property type="molecule type" value="Genomic_DNA"/>
</dbReference>
<keyword evidence="1" id="KW-0808">Transferase</keyword>
<dbReference type="AlphaFoldDB" id="A0A8J6B8I1"/>
<dbReference type="SMART" id="SM00220">
    <property type="entry name" value="S_TKc"/>
    <property type="match status" value="1"/>
</dbReference>
<evidence type="ECO:0000256" key="1">
    <source>
        <dbReference type="ARBA" id="ARBA00022679"/>
    </source>
</evidence>
<gene>
    <name evidence="6" type="ORF">J8273_5200</name>
</gene>
<dbReference type="PANTHER" id="PTHR44329:SF288">
    <property type="entry name" value="MITOGEN-ACTIVATED PROTEIN KINASE KINASE KINASE 20"/>
    <property type="match status" value="1"/>
</dbReference>
<organism evidence="6 7">
    <name type="scientific">Carpediemonas membranifera</name>
    <dbReference type="NCBI Taxonomy" id="201153"/>
    <lineage>
        <taxon>Eukaryota</taxon>
        <taxon>Metamonada</taxon>
        <taxon>Carpediemonas-like organisms</taxon>
        <taxon>Carpediemonas</taxon>
    </lineage>
</organism>
<dbReference type="SUPFAM" id="SSF56112">
    <property type="entry name" value="Protein kinase-like (PK-like)"/>
    <property type="match status" value="1"/>
</dbReference>
<accession>A0A8J6B8I1</accession>
<dbReference type="PANTHER" id="PTHR44329">
    <property type="entry name" value="SERINE/THREONINE-PROTEIN KINASE TNNI3K-RELATED"/>
    <property type="match status" value="1"/>
</dbReference>
<name>A0A8J6B8I1_9EUKA</name>
<dbReference type="Gene3D" id="1.10.510.10">
    <property type="entry name" value="Transferase(Phosphotransferase) domain 1"/>
    <property type="match status" value="1"/>
</dbReference>
<keyword evidence="7" id="KW-1185">Reference proteome</keyword>
<dbReference type="GO" id="GO:0004674">
    <property type="term" value="F:protein serine/threonine kinase activity"/>
    <property type="evidence" value="ECO:0007669"/>
    <property type="project" value="TreeGrafter"/>
</dbReference>
<sequence>MAFIVGEGYEHRDLKSLNVLVAKGSAKISDFGLTARLDQRVADVEGSWPWMAPERFDGVGGEKADVYAFGITLWEIAARDIPYRQERLGLDAIRAHVRAGYRPMIPAGTPAAVGKLIRRCVAPDPRDRPTFAEVVTALPDSVATEMYTESAVRNHEVGTFANASAPWMTLSEDERAAALAAMGTVTATYRTNAPSAPGLRTLNDMYM</sequence>
<dbReference type="InterPro" id="IPR051681">
    <property type="entry name" value="Ser/Thr_Kinases-Pseudokinases"/>
</dbReference>
<proteinExistence type="predicted"/>
<dbReference type="InterPro" id="IPR000719">
    <property type="entry name" value="Prot_kinase_dom"/>
</dbReference>
<dbReference type="Pfam" id="PF07714">
    <property type="entry name" value="PK_Tyr_Ser-Thr"/>
    <property type="match status" value="1"/>
</dbReference>
<dbReference type="InterPro" id="IPR001245">
    <property type="entry name" value="Ser-Thr/Tyr_kinase_cat_dom"/>
</dbReference>
<comment type="caution">
    <text evidence="6">The sequence shown here is derived from an EMBL/GenBank/DDBJ whole genome shotgun (WGS) entry which is preliminary data.</text>
</comment>
<evidence type="ECO:0000256" key="3">
    <source>
        <dbReference type="ARBA" id="ARBA00022777"/>
    </source>
</evidence>
<dbReference type="PROSITE" id="PS00108">
    <property type="entry name" value="PROTEIN_KINASE_ST"/>
    <property type="match status" value="1"/>
</dbReference>
<keyword evidence="2" id="KW-0547">Nucleotide-binding</keyword>
<dbReference type="PRINTS" id="PR00109">
    <property type="entry name" value="TYRKINASE"/>
</dbReference>
<evidence type="ECO:0000259" key="5">
    <source>
        <dbReference type="PROSITE" id="PS50011"/>
    </source>
</evidence>
<feature type="domain" description="Protein kinase" evidence="5">
    <location>
        <begin position="1"/>
        <end position="148"/>
    </location>
</feature>
<protein>
    <submittedName>
        <fullName evidence="6">Protein tyrosine kinase</fullName>
    </submittedName>
</protein>
<reference evidence="6" key="1">
    <citation type="submission" date="2021-05" db="EMBL/GenBank/DDBJ databases">
        <title>A free-living protist that lacks canonical eukaryotic 1 DNA replication and segregation systems.</title>
        <authorList>
            <person name="Salas-Leiva D.E."/>
            <person name="Tromer E.C."/>
            <person name="Curtis B.A."/>
            <person name="Jerlstrom-Hultqvist J."/>
            <person name="Kolisko M."/>
            <person name="Yi Z."/>
            <person name="Salas-Leiva J.S."/>
            <person name="Gallot-Lavallee L."/>
            <person name="Kops G.J.P.L."/>
            <person name="Archibald J.M."/>
            <person name="Simpson A.G.B."/>
            <person name="Roger A.J."/>
        </authorList>
    </citation>
    <scope>NUCLEOTIDE SEQUENCE</scope>
    <source>
        <strain evidence="6">BICM</strain>
    </source>
</reference>
<dbReference type="PROSITE" id="PS50011">
    <property type="entry name" value="PROTEIN_KINASE_DOM"/>
    <property type="match status" value="1"/>
</dbReference>
<dbReference type="GO" id="GO:0005524">
    <property type="term" value="F:ATP binding"/>
    <property type="evidence" value="ECO:0007669"/>
    <property type="project" value="UniProtKB-KW"/>
</dbReference>
<evidence type="ECO:0000256" key="2">
    <source>
        <dbReference type="ARBA" id="ARBA00022741"/>
    </source>
</evidence>
<evidence type="ECO:0000256" key="4">
    <source>
        <dbReference type="ARBA" id="ARBA00022840"/>
    </source>
</evidence>
<dbReference type="InterPro" id="IPR011009">
    <property type="entry name" value="Kinase-like_dom_sf"/>
</dbReference>
<dbReference type="Proteomes" id="UP000717585">
    <property type="component" value="Unassembled WGS sequence"/>
</dbReference>
<dbReference type="OrthoDB" id="10261027at2759"/>